<dbReference type="FunCoup" id="G0VKH8">
    <property type="interactions" value="124"/>
</dbReference>
<accession>G0VKH8</accession>
<evidence type="ECO:0000256" key="7">
    <source>
        <dbReference type="PIRNR" id="PIRNR037708"/>
    </source>
</evidence>
<dbReference type="KEGG" id="ncs:NCAS_0J00320"/>
<evidence type="ECO:0000313" key="9">
    <source>
        <dbReference type="EMBL" id="CCC72012.1"/>
    </source>
</evidence>
<dbReference type="OMA" id="MGPKIDD"/>
<dbReference type="eggNOG" id="KOG4851">
    <property type="taxonomic scope" value="Eukaryota"/>
</dbReference>
<dbReference type="EMBL" id="HE576761">
    <property type="protein sequence ID" value="CCC72012.1"/>
    <property type="molecule type" value="Genomic_DNA"/>
</dbReference>
<dbReference type="PIRSF" id="PIRSF037708">
    <property type="entry name" value="rRNA_proc_FYV7"/>
    <property type="match status" value="1"/>
</dbReference>
<dbReference type="GO" id="GO:0000462">
    <property type="term" value="P:maturation of SSU-rRNA from tricistronic rRNA transcript (SSU-rRNA, 5.8S rRNA, LSU-rRNA)"/>
    <property type="evidence" value="ECO:0007669"/>
    <property type="project" value="EnsemblFungi"/>
</dbReference>
<organism evidence="9 10">
    <name type="scientific">Naumovozyma castellii</name>
    <name type="common">Yeast</name>
    <name type="synonym">Saccharomyces castellii</name>
    <dbReference type="NCBI Taxonomy" id="27288"/>
    <lineage>
        <taxon>Eukaryota</taxon>
        <taxon>Fungi</taxon>
        <taxon>Dikarya</taxon>
        <taxon>Ascomycota</taxon>
        <taxon>Saccharomycotina</taxon>
        <taxon>Saccharomycetes</taxon>
        <taxon>Saccharomycetales</taxon>
        <taxon>Saccharomycetaceae</taxon>
        <taxon>Naumovozyma</taxon>
    </lineage>
</organism>
<evidence type="ECO:0000256" key="6">
    <source>
        <dbReference type="ARBA" id="ARBA00023242"/>
    </source>
</evidence>
<evidence type="ECO:0000256" key="3">
    <source>
        <dbReference type="ARBA" id="ARBA00018780"/>
    </source>
</evidence>
<sequence length="151" mass="18404">MATSKQQYNRKKFTKEYKVKEIQKSITKKTRLKKEYFKALKEEGYAVPERKPISQAKTNVRKLREEKALQGKQKLDEKKEMKRERKKLQKEQVEERRKRELDQIKLSKDKYEQREKRKVRMTQRTRSGQPRMGPKINDLLDKIKGDETYTR</sequence>
<dbReference type="InParanoid" id="G0VKH8"/>
<comment type="function">
    <text evidence="7">Involved in the processing of the 20S pre-rRNA.</text>
</comment>
<dbReference type="InterPro" id="IPR013730">
    <property type="entry name" value="Fyv7/TAP26"/>
</dbReference>
<evidence type="ECO:0000256" key="2">
    <source>
        <dbReference type="ARBA" id="ARBA00006800"/>
    </source>
</evidence>
<dbReference type="Pfam" id="PF08524">
    <property type="entry name" value="rRNA_processing"/>
    <property type="match status" value="1"/>
</dbReference>
<dbReference type="OrthoDB" id="2135053at2759"/>
<comment type="subcellular location">
    <subcellularLocation>
        <location evidence="1 7">Nucleus</location>
        <location evidence="1 7">Nucleolus</location>
    </subcellularLocation>
</comment>
<gene>
    <name evidence="9" type="primary">NCAS0J00320</name>
    <name evidence="9" type="ordered locus">NCAS_0J00320</name>
</gene>
<evidence type="ECO:0000256" key="4">
    <source>
        <dbReference type="ARBA" id="ARBA00022552"/>
    </source>
</evidence>
<protein>
    <recommendedName>
        <fullName evidence="3 7">rRNA-processing protein FYV7</fullName>
    </recommendedName>
</protein>
<dbReference type="HOGENOM" id="CLU_105541_0_0_1"/>
<name>G0VKH8_NAUCA</name>
<dbReference type="STRING" id="1064592.G0VKH8"/>
<feature type="compositionally biased region" description="Basic and acidic residues" evidence="8">
    <location>
        <begin position="66"/>
        <end position="115"/>
    </location>
</feature>
<evidence type="ECO:0000256" key="8">
    <source>
        <dbReference type="SAM" id="MobiDB-lite"/>
    </source>
</evidence>
<dbReference type="InterPro" id="IPR017265">
    <property type="entry name" value="Fyv7_fungi"/>
</dbReference>
<evidence type="ECO:0000256" key="5">
    <source>
        <dbReference type="ARBA" id="ARBA00023054"/>
    </source>
</evidence>
<dbReference type="Proteomes" id="UP000001640">
    <property type="component" value="Chromosome 10"/>
</dbReference>
<keyword evidence="4 7" id="KW-0698">rRNA processing</keyword>
<keyword evidence="5" id="KW-0175">Coiled coil</keyword>
<dbReference type="GO" id="GO:0032040">
    <property type="term" value="C:small-subunit processome"/>
    <property type="evidence" value="ECO:0007669"/>
    <property type="project" value="EnsemblFungi"/>
</dbReference>
<feature type="compositionally biased region" description="Basic and acidic residues" evidence="8">
    <location>
        <begin position="138"/>
        <end position="151"/>
    </location>
</feature>
<comment type="similarity">
    <text evidence="2 7">Belongs to the FYV7 family.</text>
</comment>
<keyword evidence="10" id="KW-1185">Reference proteome</keyword>
<evidence type="ECO:0000313" key="10">
    <source>
        <dbReference type="Proteomes" id="UP000001640"/>
    </source>
</evidence>
<reference evidence="9 10" key="1">
    <citation type="journal article" date="2011" name="Proc. Natl. Acad. Sci. U.S.A.">
        <title>Evolutionary erosion of yeast sex chromosomes by mating-type switching accidents.</title>
        <authorList>
            <person name="Gordon J.L."/>
            <person name="Armisen D."/>
            <person name="Proux-Wera E."/>
            <person name="Oheigeartaigh S.S."/>
            <person name="Byrne K.P."/>
            <person name="Wolfe K.H."/>
        </authorList>
    </citation>
    <scope>NUCLEOTIDE SEQUENCE [LARGE SCALE GENOMIC DNA]</scope>
    <source>
        <strain evidence="10">ATCC 76901 / BCRC 22586 / CBS 4309 / NBRC 1992 / NRRL Y-12630</strain>
    </source>
</reference>
<keyword evidence="6 7" id="KW-0539">Nucleus</keyword>
<feature type="region of interest" description="Disordered" evidence="8">
    <location>
        <begin position="66"/>
        <end position="151"/>
    </location>
</feature>
<reference key="2">
    <citation type="submission" date="2011-08" db="EMBL/GenBank/DDBJ databases">
        <title>Genome sequence of Naumovozyma castellii.</title>
        <authorList>
            <person name="Gordon J.L."/>
            <person name="Armisen D."/>
            <person name="Proux-Wera E."/>
            <person name="OhEigeartaigh S.S."/>
            <person name="Byrne K.P."/>
            <person name="Wolfe K.H."/>
        </authorList>
    </citation>
    <scope>NUCLEOTIDE SEQUENCE</scope>
    <source>
        <strain>Type strain:CBS 4309</strain>
    </source>
</reference>
<dbReference type="AlphaFoldDB" id="G0VKH8"/>
<evidence type="ECO:0000256" key="1">
    <source>
        <dbReference type="ARBA" id="ARBA00004604"/>
    </source>
</evidence>
<dbReference type="RefSeq" id="XP_003678354.1">
    <property type="nucleotide sequence ID" value="XM_003678306.1"/>
</dbReference>
<dbReference type="GeneID" id="96905713"/>
<proteinExistence type="inferred from homology"/>